<evidence type="ECO:0000256" key="2">
    <source>
        <dbReference type="ARBA" id="ARBA00022722"/>
    </source>
</evidence>
<dbReference type="HAMAP" id="MF_01471">
    <property type="entry name" value="Cas2"/>
    <property type="match status" value="1"/>
</dbReference>
<proteinExistence type="inferred from homology"/>
<keyword evidence="6 8" id="KW-0460">Magnesium</keyword>
<evidence type="ECO:0000313" key="9">
    <source>
        <dbReference type="EMBL" id="KZX12338.1"/>
    </source>
</evidence>
<dbReference type="InterPro" id="IPR019199">
    <property type="entry name" value="Virulence_VapD/CRISPR_Cas2"/>
</dbReference>
<evidence type="ECO:0000256" key="4">
    <source>
        <dbReference type="ARBA" id="ARBA00022759"/>
    </source>
</evidence>
<keyword evidence="10" id="KW-1185">Reference proteome</keyword>
<comment type="similarity">
    <text evidence="8">Belongs to the CRISPR-associated endoribonuclease Cas2 protein family.</text>
</comment>
<keyword evidence="7 8" id="KW-0051">Antiviral defense</keyword>
<dbReference type="PATRIC" id="fig|66851.6.peg.1362"/>
<dbReference type="AlphaFoldDB" id="A0A166AQB3"/>
<feature type="binding site" evidence="8">
    <location>
        <position position="36"/>
    </location>
    <ligand>
        <name>Mg(2+)</name>
        <dbReference type="ChEBI" id="CHEBI:18420"/>
        <note>catalytic</note>
    </ligand>
</feature>
<dbReference type="Proteomes" id="UP000077428">
    <property type="component" value="Unassembled WGS sequence"/>
</dbReference>
<keyword evidence="4 8" id="KW-0255">Endonuclease</keyword>
<dbReference type="RefSeq" id="WP_231475776.1">
    <property type="nucleotide sequence ID" value="NZ_CABMAB010000006.1"/>
</dbReference>
<dbReference type="GO" id="GO:0043571">
    <property type="term" value="P:maintenance of CRISPR repeat elements"/>
    <property type="evidence" value="ECO:0007669"/>
    <property type="project" value="UniProtKB-UniRule"/>
</dbReference>
<accession>A0A166AQB3</accession>
<dbReference type="Pfam" id="PF09827">
    <property type="entry name" value="CRISPR_Cas2"/>
    <property type="match status" value="1"/>
</dbReference>
<dbReference type="InterPro" id="IPR021127">
    <property type="entry name" value="CRISPR_associated_Cas2"/>
</dbReference>
<comment type="caution">
    <text evidence="9">The sequence shown here is derived from an EMBL/GenBank/DDBJ whole genome shotgun (WGS) entry which is preliminary data.</text>
</comment>
<evidence type="ECO:0000256" key="3">
    <source>
        <dbReference type="ARBA" id="ARBA00022723"/>
    </source>
</evidence>
<gene>
    <name evidence="9" type="primary">cas2_1</name>
    <name evidence="8" type="synonym">cas2</name>
    <name evidence="9" type="ORF">MBORA_12530</name>
</gene>
<dbReference type="NCBIfam" id="TIGR01573">
    <property type="entry name" value="cas2"/>
    <property type="match status" value="1"/>
</dbReference>
<evidence type="ECO:0000256" key="7">
    <source>
        <dbReference type="ARBA" id="ARBA00023118"/>
    </source>
</evidence>
<dbReference type="GO" id="GO:0016787">
    <property type="term" value="F:hydrolase activity"/>
    <property type="evidence" value="ECO:0007669"/>
    <property type="project" value="UniProtKB-KW"/>
</dbReference>
<dbReference type="SUPFAM" id="SSF143430">
    <property type="entry name" value="TTP0101/SSO1404-like"/>
    <property type="match status" value="1"/>
</dbReference>
<comment type="function">
    <text evidence="8">CRISPR (clustered regularly interspaced short palindromic repeat), is an adaptive immune system that provides protection against mobile genetic elements (viruses, transposable elements and conjugative plasmids). CRISPR clusters contain sequences complementary to antecedent mobile elements and target invading nucleic acids. CRISPR clusters are transcribed and processed into CRISPR RNA (crRNA). Functions as a ssRNA-specific endoribonuclease. Involved in the integration of spacer DNA into the CRISPR cassette.</text>
</comment>
<dbReference type="GO" id="GO:0046872">
    <property type="term" value="F:metal ion binding"/>
    <property type="evidence" value="ECO:0007669"/>
    <property type="project" value="UniProtKB-UniRule"/>
</dbReference>
<dbReference type="EC" id="3.1.-.-" evidence="8"/>
<keyword evidence="3 8" id="KW-0479">Metal-binding</keyword>
<name>A0A166AQB3_METOA</name>
<evidence type="ECO:0000256" key="5">
    <source>
        <dbReference type="ARBA" id="ARBA00022801"/>
    </source>
</evidence>
<dbReference type="STRING" id="66851.MBORA_12530"/>
<reference evidence="10" key="1">
    <citation type="journal article" date="2016" name="Genome Announc.">
        <title>Draft Genome Sequences of Methanobrevibacter curvatus DSM11111, Methanobrevibacter cuticularis DSM11139, Methanobrevibacter filiformis DSM11501, and Methanobrevibacter oralis DSM7256.</title>
        <authorList>
            <person name="Poehlein A."/>
            <person name="Seedorf H."/>
        </authorList>
    </citation>
    <scope>NUCLEOTIDE SEQUENCE [LARGE SCALE GENOMIC DNA]</scope>
    <source>
        <strain evidence="10">DSM 7256 / JCM 30027 / ZR</strain>
    </source>
</reference>
<protein>
    <recommendedName>
        <fullName evidence="8">CRISPR-associated endoribonuclease Cas2</fullName>
        <ecNumber evidence="8">3.1.-.-</ecNumber>
    </recommendedName>
</protein>
<evidence type="ECO:0000256" key="8">
    <source>
        <dbReference type="HAMAP-Rule" id="MF_01471"/>
    </source>
</evidence>
<dbReference type="GO" id="GO:0004521">
    <property type="term" value="F:RNA endonuclease activity"/>
    <property type="evidence" value="ECO:0007669"/>
    <property type="project" value="InterPro"/>
</dbReference>
<sequence length="116" mass="13778">MKNRNIFLKSLNNLTKNIIYNKTNQYSIMLIIATFDIKFKTNQEKIEQILQHFGLRKIQNTTYTGDLTKIELKDNINENIKEKDNILLIPLCKKCYSNKTVHKRNISFKEDYIGCF</sequence>
<keyword evidence="5 8" id="KW-0378">Hydrolase</keyword>
<dbReference type="EMBL" id="LWMU01000071">
    <property type="protein sequence ID" value="KZX12338.1"/>
    <property type="molecule type" value="Genomic_DNA"/>
</dbReference>
<evidence type="ECO:0000313" key="10">
    <source>
        <dbReference type="Proteomes" id="UP000077428"/>
    </source>
</evidence>
<keyword evidence="2 8" id="KW-0540">Nuclease</keyword>
<evidence type="ECO:0000256" key="1">
    <source>
        <dbReference type="ARBA" id="ARBA00001946"/>
    </source>
</evidence>
<comment type="subunit">
    <text evidence="8">Homodimer, forms a heterotetramer with a Cas1 homodimer.</text>
</comment>
<evidence type="ECO:0000256" key="6">
    <source>
        <dbReference type="ARBA" id="ARBA00022842"/>
    </source>
</evidence>
<dbReference type="GO" id="GO:0051607">
    <property type="term" value="P:defense response to virus"/>
    <property type="evidence" value="ECO:0007669"/>
    <property type="project" value="UniProtKB-UniRule"/>
</dbReference>
<dbReference type="Gene3D" id="3.30.70.240">
    <property type="match status" value="1"/>
</dbReference>
<organism evidence="9 10">
    <name type="scientific">Methanobrevibacter oralis</name>
    <dbReference type="NCBI Taxonomy" id="66851"/>
    <lineage>
        <taxon>Archaea</taxon>
        <taxon>Methanobacteriati</taxon>
        <taxon>Methanobacteriota</taxon>
        <taxon>Methanomada group</taxon>
        <taxon>Methanobacteria</taxon>
        <taxon>Methanobacteriales</taxon>
        <taxon>Methanobacteriaceae</taxon>
        <taxon>Methanobrevibacter</taxon>
    </lineage>
</organism>
<comment type="cofactor">
    <cofactor evidence="1 8">
        <name>Mg(2+)</name>
        <dbReference type="ChEBI" id="CHEBI:18420"/>
    </cofactor>
</comment>